<reference evidence="1 2" key="1">
    <citation type="submission" date="2021-03" db="EMBL/GenBank/DDBJ databases">
        <title>Flavobacterium Flabelliformis Sp. Nov. And Flavobacterium Geliluteum Sp. Nov., Two Novel Multidrug Resistant Psychrophilic Species Isolated From Antarctica.</title>
        <authorList>
            <person name="Kralova S."/>
            <person name="Busse H.J."/>
            <person name="Bezdicek M."/>
            <person name="Nykrynova M."/>
            <person name="Kroupova E."/>
            <person name="Krsek D."/>
            <person name="Sedlacek I."/>
        </authorList>
    </citation>
    <scope>NUCLEOTIDE SEQUENCE [LARGE SCALE GENOMIC DNA]</scope>
    <source>
        <strain evidence="1 2">P7388</strain>
    </source>
</reference>
<organism evidence="1 2">
    <name type="scientific">Flavobacterium geliluteum</name>
    <dbReference type="NCBI Taxonomy" id="2816120"/>
    <lineage>
        <taxon>Bacteria</taxon>
        <taxon>Pseudomonadati</taxon>
        <taxon>Bacteroidota</taxon>
        <taxon>Flavobacteriia</taxon>
        <taxon>Flavobacteriales</taxon>
        <taxon>Flavobacteriaceae</taxon>
        <taxon>Flavobacterium</taxon>
    </lineage>
</organism>
<dbReference type="AlphaFoldDB" id="A0A940XD11"/>
<evidence type="ECO:0000313" key="1">
    <source>
        <dbReference type="EMBL" id="MBP4137525.1"/>
    </source>
</evidence>
<dbReference type="PROSITE" id="PS51257">
    <property type="entry name" value="PROKAR_LIPOPROTEIN"/>
    <property type="match status" value="1"/>
</dbReference>
<accession>A0A940XD11</accession>
<dbReference type="Proteomes" id="UP000675047">
    <property type="component" value="Unassembled WGS sequence"/>
</dbReference>
<name>A0A940XD11_9FLAO</name>
<sequence length="121" mass="13524">MKKIILLTATLIICACSSSKNDGDKLIGQTKNKVMKSLGAPVRTLNNDTKGEILIYADQIYTNSHSQNGSTMVGANYWKYMFVYINTEGKVSSWRNEKQEYPPQQIDADKLIGVDNMLSVN</sequence>
<gene>
    <name evidence="1" type="ORF">J3495_05450</name>
</gene>
<evidence type="ECO:0000313" key="2">
    <source>
        <dbReference type="Proteomes" id="UP000675047"/>
    </source>
</evidence>
<dbReference type="RefSeq" id="WP_210665559.1">
    <property type="nucleotide sequence ID" value="NZ_JAGFBV010000006.1"/>
</dbReference>
<evidence type="ECO:0008006" key="3">
    <source>
        <dbReference type="Google" id="ProtNLM"/>
    </source>
</evidence>
<proteinExistence type="predicted"/>
<comment type="caution">
    <text evidence="1">The sequence shown here is derived from an EMBL/GenBank/DDBJ whole genome shotgun (WGS) entry which is preliminary data.</text>
</comment>
<protein>
    <recommendedName>
        <fullName evidence="3">Lipoprotein</fullName>
    </recommendedName>
</protein>
<dbReference type="EMBL" id="JAGFBV010000006">
    <property type="protein sequence ID" value="MBP4137525.1"/>
    <property type="molecule type" value="Genomic_DNA"/>
</dbReference>
<keyword evidence="2" id="KW-1185">Reference proteome</keyword>